<dbReference type="InterPro" id="IPR029058">
    <property type="entry name" value="AB_hydrolase_fold"/>
</dbReference>
<dbReference type="Pfam" id="PF00561">
    <property type="entry name" value="Abhydrolase_1"/>
    <property type="match status" value="1"/>
</dbReference>
<dbReference type="PANTHER" id="PTHR43248:SF29">
    <property type="entry name" value="TRIPEPTIDYL AMINOPEPTIDASE"/>
    <property type="match status" value="1"/>
</dbReference>
<dbReference type="GO" id="GO:0016787">
    <property type="term" value="F:hydrolase activity"/>
    <property type="evidence" value="ECO:0007669"/>
    <property type="project" value="UniProtKB-KW"/>
</dbReference>
<name>A0ABT1JDZ0_ACTCY</name>
<dbReference type="PANTHER" id="PTHR43248">
    <property type="entry name" value="2-SUCCINYL-6-HYDROXY-2,4-CYCLOHEXADIENE-1-CARBOXYLATE SYNTHASE"/>
    <property type="match status" value="1"/>
</dbReference>
<reference evidence="5 6" key="2">
    <citation type="submission" date="2022-06" db="EMBL/GenBank/DDBJ databases">
        <title>Genomic Encyclopedia of Type Strains, Phase I: the one thousand microbial genomes (KMG-I) project.</title>
        <authorList>
            <person name="Kyrpides N."/>
        </authorList>
    </citation>
    <scope>NUCLEOTIDE SEQUENCE [LARGE SCALE GENOMIC DNA]</scope>
    <source>
        <strain evidence="5 6">DSM 43889</strain>
    </source>
</reference>
<evidence type="ECO:0000256" key="3">
    <source>
        <dbReference type="ARBA" id="ARBA00022801"/>
    </source>
</evidence>
<gene>
    <name evidence="5" type="ORF">G443_000903</name>
</gene>
<dbReference type="InterPro" id="IPR051601">
    <property type="entry name" value="Serine_prot/Carboxylest_S33"/>
</dbReference>
<protein>
    <submittedName>
        <fullName evidence="5">Alpha/beta hydrolase fold</fullName>
    </submittedName>
</protein>
<evidence type="ECO:0000313" key="6">
    <source>
        <dbReference type="Proteomes" id="UP000791080"/>
    </source>
</evidence>
<comment type="similarity">
    <text evidence="1">Belongs to the peptidase S33 family.</text>
</comment>
<dbReference type="RefSeq" id="WP_245588933.1">
    <property type="nucleotide sequence ID" value="NZ_AUBJ02000001.1"/>
</dbReference>
<reference evidence="5 6" key="1">
    <citation type="submission" date="2013-07" db="EMBL/GenBank/DDBJ databases">
        <authorList>
            <consortium name="DOE Joint Genome Institute"/>
            <person name="Reeve W."/>
            <person name="Huntemann M."/>
            <person name="Han J."/>
            <person name="Chen A."/>
            <person name="Kyrpides N."/>
            <person name="Mavromatis K."/>
            <person name="Markowitz V."/>
            <person name="Palaniappan K."/>
            <person name="Ivanova N."/>
            <person name="Schaumberg A."/>
            <person name="Pati A."/>
            <person name="Liolios K."/>
            <person name="Nordberg H.P."/>
            <person name="Cantor M.N."/>
            <person name="Hua S.X."/>
            <person name="Woyke T."/>
        </authorList>
    </citation>
    <scope>NUCLEOTIDE SEQUENCE [LARGE SCALE GENOMIC DNA]</scope>
    <source>
        <strain evidence="5 6">DSM 43889</strain>
    </source>
</reference>
<keyword evidence="2" id="KW-0732">Signal</keyword>
<organism evidence="5 6">
    <name type="scientific">Actinoalloteichus caeruleus DSM 43889</name>
    <dbReference type="NCBI Taxonomy" id="1120930"/>
    <lineage>
        <taxon>Bacteria</taxon>
        <taxon>Bacillati</taxon>
        <taxon>Actinomycetota</taxon>
        <taxon>Actinomycetes</taxon>
        <taxon>Pseudonocardiales</taxon>
        <taxon>Pseudonocardiaceae</taxon>
        <taxon>Actinoalloteichus</taxon>
        <taxon>Actinoalloteichus cyanogriseus</taxon>
    </lineage>
</organism>
<dbReference type="Proteomes" id="UP000791080">
    <property type="component" value="Unassembled WGS sequence"/>
</dbReference>
<dbReference type="EMBL" id="AUBJ02000001">
    <property type="protein sequence ID" value="MCP2330633.1"/>
    <property type="molecule type" value="Genomic_DNA"/>
</dbReference>
<dbReference type="Gene3D" id="3.40.50.1820">
    <property type="entry name" value="alpha/beta hydrolase"/>
    <property type="match status" value="1"/>
</dbReference>
<proteinExistence type="inferred from homology"/>
<feature type="domain" description="AB hydrolase-1" evidence="4">
    <location>
        <begin position="112"/>
        <end position="491"/>
    </location>
</feature>
<evidence type="ECO:0000313" key="5">
    <source>
        <dbReference type="EMBL" id="MCP2330633.1"/>
    </source>
</evidence>
<keyword evidence="6" id="KW-1185">Reference proteome</keyword>
<sequence>MHPRSSARARVGVATTALLVPLAGCVAPESEPSAPPTSPTPSGLEAFHDQELAWEECDEYATTSTESSVYALSDGLECARLEVPLDYDEPGGRTIHVAVLRLPASGDAVGSLVTNPGGPGGSGLFGAAFAALTLKDSPLTERFDLVGLDPRGVGASTPAIDCYSDEEADRGAVPLTAQGTTAQFTEEDTRRLVERCAEGSGGLDVLAHVGTRDAARDIDVLRAVLGDDELTFLGQSYGTRLGAVYAEQFPQNVRAMLLDGAGDPTQGTVERRVSAYAGFQAAFDRMAARCAEREDCPLGPDPDRATEVFQDLVQPLYVDPVPALDAELGFDEAIGGVITGLYTEDAWPRIIAGIAEIEDGRGDELLQMNHDFGGRDPEGRWTNFAEANYAINCLDEDRLTPEEGGRLRTAIHEAAPFMDPGVDVTGGARDTCEHWPAEPNLGFPYAQDIEGLPDTLVVSITGDPTTPHAGAQVLADSLGSALLTVEGEGHGIVNLGTNPCVDEIAAEYLINLQVPAEGATCSL</sequence>
<evidence type="ECO:0000259" key="4">
    <source>
        <dbReference type="Pfam" id="PF00561"/>
    </source>
</evidence>
<evidence type="ECO:0000256" key="2">
    <source>
        <dbReference type="ARBA" id="ARBA00022729"/>
    </source>
</evidence>
<keyword evidence="3 5" id="KW-0378">Hydrolase</keyword>
<dbReference type="SUPFAM" id="SSF53474">
    <property type="entry name" value="alpha/beta-Hydrolases"/>
    <property type="match status" value="1"/>
</dbReference>
<evidence type="ECO:0000256" key="1">
    <source>
        <dbReference type="ARBA" id="ARBA00010088"/>
    </source>
</evidence>
<comment type="caution">
    <text evidence="5">The sequence shown here is derived from an EMBL/GenBank/DDBJ whole genome shotgun (WGS) entry which is preliminary data.</text>
</comment>
<dbReference type="InterPro" id="IPR000073">
    <property type="entry name" value="AB_hydrolase_1"/>
</dbReference>
<accession>A0ABT1JDZ0</accession>